<sequence length="175" mass="18905">MPGGRPPGDPRLADWGSRALARLIDGVIVLVPGSIVAVIIGAAWVGGQVVMSDIAFSSGERNFGIVFSIVVYLLSVAFDTVCLRRWGRTPGKAALKLRVAVVGGTGRPGEVPVAQVLVRAAVYNLVNLFVWTHVGVQSLLFLLFLVFVALWPLWDTPNRQGLHDKIGRTVVLRDR</sequence>
<evidence type="ECO:0000256" key="5">
    <source>
        <dbReference type="ARBA" id="ARBA00023136"/>
    </source>
</evidence>
<comment type="subcellular location">
    <subcellularLocation>
        <location evidence="1">Cell membrane</location>
        <topology evidence="1">Multi-pass membrane protein</topology>
    </subcellularLocation>
</comment>
<evidence type="ECO:0000256" key="6">
    <source>
        <dbReference type="SAM" id="Phobius"/>
    </source>
</evidence>
<evidence type="ECO:0000256" key="4">
    <source>
        <dbReference type="ARBA" id="ARBA00022989"/>
    </source>
</evidence>
<dbReference type="Pfam" id="PF06271">
    <property type="entry name" value="RDD"/>
    <property type="match status" value="1"/>
</dbReference>
<name>A0A368T2G5_9ACTN</name>
<keyword evidence="9" id="KW-1185">Reference proteome</keyword>
<keyword evidence="4 6" id="KW-1133">Transmembrane helix</keyword>
<keyword evidence="2" id="KW-1003">Cell membrane</keyword>
<evidence type="ECO:0000313" key="8">
    <source>
        <dbReference type="EMBL" id="RCV55791.1"/>
    </source>
</evidence>
<dbReference type="GO" id="GO:0005886">
    <property type="term" value="C:plasma membrane"/>
    <property type="evidence" value="ECO:0007669"/>
    <property type="project" value="UniProtKB-SubCell"/>
</dbReference>
<feature type="transmembrane region" description="Helical" evidence="6">
    <location>
        <begin position="20"/>
        <end position="45"/>
    </location>
</feature>
<dbReference type="InterPro" id="IPR010432">
    <property type="entry name" value="RDD"/>
</dbReference>
<protein>
    <submittedName>
        <fullName evidence="8">RDD family protein</fullName>
    </submittedName>
</protein>
<dbReference type="InterPro" id="IPR051791">
    <property type="entry name" value="Pra-immunoreactive"/>
</dbReference>
<dbReference type="AlphaFoldDB" id="A0A368T2G5"/>
<accession>A0A368T2G5</accession>
<evidence type="ECO:0000256" key="2">
    <source>
        <dbReference type="ARBA" id="ARBA00022475"/>
    </source>
</evidence>
<keyword evidence="3 6" id="KW-0812">Transmembrane</keyword>
<dbReference type="OrthoDB" id="9774993at2"/>
<evidence type="ECO:0000256" key="1">
    <source>
        <dbReference type="ARBA" id="ARBA00004651"/>
    </source>
</evidence>
<keyword evidence="5 6" id="KW-0472">Membrane</keyword>
<evidence type="ECO:0000256" key="3">
    <source>
        <dbReference type="ARBA" id="ARBA00022692"/>
    </source>
</evidence>
<reference evidence="8 9" key="1">
    <citation type="submission" date="2018-04" db="EMBL/GenBank/DDBJ databases">
        <title>Novel actinobacteria from marine sediment.</title>
        <authorList>
            <person name="Ng Z.Y."/>
            <person name="Tan G.Y.A."/>
        </authorList>
    </citation>
    <scope>NUCLEOTIDE SEQUENCE [LARGE SCALE GENOMIC DNA]</scope>
    <source>
        <strain evidence="8 9">TPS81</strain>
    </source>
</reference>
<organism evidence="8 9">
    <name type="scientific">Marinitenerispora sediminis</name>
    <dbReference type="NCBI Taxonomy" id="1931232"/>
    <lineage>
        <taxon>Bacteria</taxon>
        <taxon>Bacillati</taxon>
        <taxon>Actinomycetota</taxon>
        <taxon>Actinomycetes</taxon>
        <taxon>Streptosporangiales</taxon>
        <taxon>Nocardiopsidaceae</taxon>
        <taxon>Marinitenerispora</taxon>
    </lineage>
</organism>
<dbReference type="EMBL" id="QEIN01000140">
    <property type="protein sequence ID" value="RCV55791.1"/>
    <property type="molecule type" value="Genomic_DNA"/>
</dbReference>
<proteinExistence type="predicted"/>
<feature type="transmembrane region" description="Helical" evidence="6">
    <location>
        <begin position="128"/>
        <end position="154"/>
    </location>
</feature>
<dbReference type="Proteomes" id="UP000253318">
    <property type="component" value="Unassembled WGS sequence"/>
</dbReference>
<feature type="domain" description="RDD" evidence="7">
    <location>
        <begin position="13"/>
        <end position="167"/>
    </location>
</feature>
<evidence type="ECO:0000313" key="9">
    <source>
        <dbReference type="Proteomes" id="UP000253318"/>
    </source>
</evidence>
<comment type="caution">
    <text evidence="8">The sequence shown here is derived from an EMBL/GenBank/DDBJ whole genome shotgun (WGS) entry which is preliminary data.</text>
</comment>
<feature type="transmembrane region" description="Helical" evidence="6">
    <location>
        <begin position="65"/>
        <end position="83"/>
    </location>
</feature>
<dbReference type="PANTHER" id="PTHR36115:SF4">
    <property type="entry name" value="MEMBRANE PROTEIN"/>
    <property type="match status" value="1"/>
</dbReference>
<dbReference type="PANTHER" id="PTHR36115">
    <property type="entry name" value="PROLINE-RICH ANTIGEN HOMOLOG-RELATED"/>
    <property type="match status" value="1"/>
</dbReference>
<gene>
    <name evidence="8" type="ORF">DEF24_17460</name>
</gene>
<evidence type="ECO:0000259" key="7">
    <source>
        <dbReference type="Pfam" id="PF06271"/>
    </source>
</evidence>